<dbReference type="Gene3D" id="3.40.1190.20">
    <property type="match status" value="1"/>
</dbReference>
<organism evidence="4 5">
    <name type="scientific">Sulfobacillus thermotolerans</name>
    <dbReference type="NCBI Taxonomy" id="338644"/>
    <lineage>
        <taxon>Bacteria</taxon>
        <taxon>Bacillati</taxon>
        <taxon>Bacillota</taxon>
        <taxon>Clostridia</taxon>
        <taxon>Eubacteriales</taxon>
        <taxon>Clostridiales Family XVII. Incertae Sedis</taxon>
        <taxon>Sulfobacillus</taxon>
    </lineage>
</organism>
<dbReference type="EMBL" id="CP019454">
    <property type="protein sequence ID" value="AUW93126.1"/>
    <property type="molecule type" value="Genomic_DNA"/>
</dbReference>
<dbReference type="PROSITE" id="PS00584">
    <property type="entry name" value="PFKB_KINASES_2"/>
    <property type="match status" value="1"/>
</dbReference>
<feature type="domain" description="Carbohydrate kinase PfkB" evidence="3">
    <location>
        <begin position="8"/>
        <end position="299"/>
    </location>
</feature>
<dbReference type="PANTHER" id="PTHR10584">
    <property type="entry name" value="SUGAR KINASE"/>
    <property type="match status" value="1"/>
</dbReference>
<sequence length="314" mass="34028">MRWEQPQRLVVVSSIIMDIMMYVDAWPPRGGDVIARAGRITPGGAFNVIEAAVRLGLPVTYGGLLGVGVFGQWIRQTLREKGVAIAHEDVNPQDQDTGFDVALVETGGERTFVTALGAESEWSLEHLEHINLEPGDAIYLSGYEFLSTTKAPDLAKWAQHVATSHLVLWDPGPLVMQIAPEIRQDLLNRSNICSANRGEAELLTGASDAFDSVRRLKRLMSEGAWAIVRDGSQGAYLCGADDKVVHIPTRQTKAIDTTGAGDVHQAALIAALAQGQSLPDAIWQANVAASLSVEREGPGQGPDYVQLRRTIKEF</sequence>
<evidence type="ECO:0000259" key="3">
    <source>
        <dbReference type="Pfam" id="PF00294"/>
    </source>
</evidence>
<dbReference type="PANTHER" id="PTHR10584:SF166">
    <property type="entry name" value="RIBOKINASE"/>
    <property type="match status" value="1"/>
</dbReference>
<gene>
    <name evidence="4" type="ORF">BXT84_03460</name>
</gene>
<dbReference type="SUPFAM" id="SSF53613">
    <property type="entry name" value="Ribokinase-like"/>
    <property type="match status" value="1"/>
</dbReference>
<keyword evidence="2" id="KW-0418">Kinase</keyword>
<keyword evidence="1" id="KW-0808">Transferase</keyword>
<name>A0ABM6RP07_9FIRM</name>
<dbReference type="Pfam" id="PF00294">
    <property type="entry name" value="PfkB"/>
    <property type="match status" value="1"/>
</dbReference>
<evidence type="ECO:0000313" key="5">
    <source>
        <dbReference type="Proteomes" id="UP000325292"/>
    </source>
</evidence>
<keyword evidence="5" id="KW-1185">Reference proteome</keyword>
<protein>
    <recommendedName>
        <fullName evidence="3">Carbohydrate kinase PfkB domain-containing protein</fullName>
    </recommendedName>
</protein>
<accession>A0ABM6RP07</accession>
<evidence type="ECO:0000256" key="2">
    <source>
        <dbReference type="ARBA" id="ARBA00022777"/>
    </source>
</evidence>
<evidence type="ECO:0000256" key="1">
    <source>
        <dbReference type="ARBA" id="ARBA00022679"/>
    </source>
</evidence>
<reference evidence="4 5" key="1">
    <citation type="journal article" date="2019" name="Sci. Rep.">
        <title>Sulfobacillus thermotolerans: new insights into resistance and metabolic capacities of acidophilic chemolithotrophs.</title>
        <authorList>
            <person name="Panyushkina A.E."/>
            <person name="Babenko V.V."/>
            <person name="Nikitina A.S."/>
            <person name="Selezneva O.V."/>
            <person name="Tsaplina I.A."/>
            <person name="Letarova M.A."/>
            <person name="Kostryukova E.S."/>
            <person name="Letarov A.V."/>
        </authorList>
    </citation>
    <scope>NUCLEOTIDE SEQUENCE [LARGE SCALE GENOMIC DNA]</scope>
    <source>
        <strain evidence="4 5">Kr1</strain>
    </source>
</reference>
<proteinExistence type="predicted"/>
<dbReference type="Proteomes" id="UP000325292">
    <property type="component" value="Chromosome"/>
</dbReference>
<dbReference type="InterPro" id="IPR002173">
    <property type="entry name" value="Carboh/pur_kinase_PfkB_CS"/>
</dbReference>
<dbReference type="InterPro" id="IPR029056">
    <property type="entry name" value="Ribokinase-like"/>
</dbReference>
<evidence type="ECO:0000313" key="4">
    <source>
        <dbReference type="EMBL" id="AUW93126.1"/>
    </source>
</evidence>
<dbReference type="InterPro" id="IPR011611">
    <property type="entry name" value="PfkB_dom"/>
</dbReference>